<protein>
    <submittedName>
        <fullName evidence="1">Uncharacterized protein</fullName>
    </submittedName>
</protein>
<name>A0A4Y2VJ03_ARAVE</name>
<dbReference type="EMBL" id="BGPR01047408">
    <property type="protein sequence ID" value="GBO24438.1"/>
    <property type="molecule type" value="Genomic_DNA"/>
</dbReference>
<feature type="non-terminal residue" evidence="1">
    <location>
        <position position="53"/>
    </location>
</feature>
<dbReference type="AlphaFoldDB" id="A0A4Y2VJ03"/>
<keyword evidence="2" id="KW-1185">Reference proteome</keyword>
<evidence type="ECO:0000313" key="1">
    <source>
        <dbReference type="EMBL" id="GBO24438.1"/>
    </source>
</evidence>
<gene>
    <name evidence="1" type="ORF">AVEN_236969_1</name>
</gene>
<proteinExistence type="predicted"/>
<organism evidence="1 2">
    <name type="scientific">Araneus ventricosus</name>
    <name type="common">Orbweaver spider</name>
    <name type="synonym">Epeira ventricosa</name>
    <dbReference type="NCBI Taxonomy" id="182803"/>
    <lineage>
        <taxon>Eukaryota</taxon>
        <taxon>Metazoa</taxon>
        <taxon>Ecdysozoa</taxon>
        <taxon>Arthropoda</taxon>
        <taxon>Chelicerata</taxon>
        <taxon>Arachnida</taxon>
        <taxon>Araneae</taxon>
        <taxon>Araneomorphae</taxon>
        <taxon>Entelegynae</taxon>
        <taxon>Araneoidea</taxon>
        <taxon>Araneidae</taxon>
        <taxon>Araneus</taxon>
    </lineage>
</organism>
<comment type="caution">
    <text evidence="1">The sequence shown here is derived from an EMBL/GenBank/DDBJ whole genome shotgun (WGS) entry which is preliminary data.</text>
</comment>
<accession>A0A4Y2VJ03</accession>
<evidence type="ECO:0000313" key="2">
    <source>
        <dbReference type="Proteomes" id="UP000499080"/>
    </source>
</evidence>
<sequence length="53" mass="5820">MILNYKVGSKVVHIQLQNRTVGNPDQPQDEVTLLRMCAVMTSGRTPIIPGAEV</sequence>
<dbReference type="Proteomes" id="UP000499080">
    <property type="component" value="Unassembled WGS sequence"/>
</dbReference>
<reference evidence="1 2" key="1">
    <citation type="journal article" date="2019" name="Sci. Rep.">
        <title>Orb-weaving spider Araneus ventricosus genome elucidates the spidroin gene catalogue.</title>
        <authorList>
            <person name="Kono N."/>
            <person name="Nakamura H."/>
            <person name="Ohtoshi R."/>
            <person name="Moran D.A.P."/>
            <person name="Shinohara A."/>
            <person name="Yoshida Y."/>
            <person name="Fujiwara M."/>
            <person name="Mori M."/>
            <person name="Tomita M."/>
            <person name="Arakawa K."/>
        </authorList>
    </citation>
    <scope>NUCLEOTIDE SEQUENCE [LARGE SCALE GENOMIC DNA]</scope>
</reference>